<sequence>MRTVNRRRAFVSLYLEVENSAIVIYVERIIRRLVERRRVRATPLAAQYNIVYRKAFYLESRRVSRNTDTSILFSYKSLLITYLNAIISIKSYCRYSFDYEFTSSTLPLYNLEFLLILIVRNEYSPLSRRYGLKTDVQNRNKYGLQSRKSLFVVSLRDENGKQRPKRAWRKSQDVSKSRKTRLVESFLYFFLFFFFSLAVLRLRVDIRTRADRGPFVFERRRVIQVHGGRTSLYYARDVGGKVSGGRCRVACTGRCDARYFGRASASEETMTNDVRAFLSTCRRLLVVISSRILRQIDYA</sequence>
<dbReference type="AlphaFoldDB" id="A0AAW2GCQ5"/>
<evidence type="ECO:0000256" key="1">
    <source>
        <dbReference type="SAM" id="Phobius"/>
    </source>
</evidence>
<dbReference type="Proteomes" id="UP001430953">
    <property type="component" value="Unassembled WGS sequence"/>
</dbReference>
<feature type="transmembrane region" description="Helical" evidence="1">
    <location>
        <begin position="186"/>
        <end position="204"/>
    </location>
</feature>
<gene>
    <name evidence="2" type="ORF">PUN28_004694</name>
</gene>
<keyword evidence="1" id="KW-1133">Transmembrane helix</keyword>
<protein>
    <submittedName>
        <fullName evidence="2">Uncharacterized protein</fullName>
    </submittedName>
</protein>
<evidence type="ECO:0000313" key="3">
    <source>
        <dbReference type="Proteomes" id="UP001430953"/>
    </source>
</evidence>
<organism evidence="2 3">
    <name type="scientific">Cardiocondyla obscurior</name>
    <dbReference type="NCBI Taxonomy" id="286306"/>
    <lineage>
        <taxon>Eukaryota</taxon>
        <taxon>Metazoa</taxon>
        <taxon>Ecdysozoa</taxon>
        <taxon>Arthropoda</taxon>
        <taxon>Hexapoda</taxon>
        <taxon>Insecta</taxon>
        <taxon>Pterygota</taxon>
        <taxon>Neoptera</taxon>
        <taxon>Endopterygota</taxon>
        <taxon>Hymenoptera</taxon>
        <taxon>Apocrita</taxon>
        <taxon>Aculeata</taxon>
        <taxon>Formicoidea</taxon>
        <taxon>Formicidae</taxon>
        <taxon>Myrmicinae</taxon>
        <taxon>Cardiocondyla</taxon>
    </lineage>
</organism>
<name>A0AAW2GCQ5_9HYME</name>
<comment type="caution">
    <text evidence="2">The sequence shown here is derived from an EMBL/GenBank/DDBJ whole genome shotgun (WGS) entry which is preliminary data.</text>
</comment>
<proteinExistence type="predicted"/>
<keyword evidence="1" id="KW-0472">Membrane</keyword>
<reference evidence="2 3" key="1">
    <citation type="submission" date="2023-03" db="EMBL/GenBank/DDBJ databases">
        <title>High recombination rates correlate with genetic variation in Cardiocondyla obscurior ants.</title>
        <authorList>
            <person name="Errbii M."/>
        </authorList>
    </citation>
    <scope>NUCLEOTIDE SEQUENCE [LARGE SCALE GENOMIC DNA]</scope>
    <source>
        <strain evidence="2">Alpha-2009</strain>
        <tissue evidence="2">Whole body</tissue>
    </source>
</reference>
<evidence type="ECO:0000313" key="2">
    <source>
        <dbReference type="EMBL" id="KAL0125803.1"/>
    </source>
</evidence>
<keyword evidence="1" id="KW-0812">Transmembrane</keyword>
<keyword evidence="3" id="KW-1185">Reference proteome</keyword>
<feature type="transmembrane region" description="Helical" evidence="1">
    <location>
        <begin position="71"/>
        <end position="89"/>
    </location>
</feature>
<accession>A0AAW2GCQ5</accession>
<dbReference type="EMBL" id="JADYXP020000004">
    <property type="protein sequence ID" value="KAL0125803.1"/>
    <property type="molecule type" value="Genomic_DNA"/>
</dbReference>